<sequence>MDDFVGSMAIESWTLYAIGLVLIICRIISRRMKLGSMKNLQIEDWLMVVAGTTFTGFIVSVNEVAKNGSNYMSPEEAAALTPDEVAKAIYGSKMTLALEMFTLATVWLVKACLLFLYYRLTREAFHKQQLAVKFIAAYCAGTYLIIVILCLTYWCHPVSEYWRVPVRNSQCATYYHHMIFATSFNISSDLMLLLIPLPIIVRTRLPLRRKLVLCCVLGLGIFNIIAAVLNRYYNFNNPNDLGYMYWYVGEVAIAVCVGNIPLCWPLIRQVFQAGSWFDSKESGETPPHHIPRSGPFRRRPKPPNSSIWLSTWGQTTWDKVDDVAEDQGRGRRRSQFDGKGGLGGETVCESHGSEIELTPGWHGRANSTAVTTKGVGGAAGAESGSDDPEIGVVVVKTVRISRG</sequence>
<keyword evidence="2 7" id="KW-0812">Transmembrane</keyword>
<feature type="transmembrane region" description="Helical" evidence="7">
    <location>
        <begin position="100"/>
        <end position="118"/>
    </location>
</feature>
<reference evidence="9" key="1">
    <citation type="submission" date="2023-06" db="EMBL/GenBank/DDBJ databases">
        <title>Genome-scale phylogeny and comparative genomics of the fungal order Sordariales.</title>
        <authorList>
            <consortium name="Lawrence Berkeley National Laboratory"/>
            <person name="Hensen N."/>
            <person name="Bonometti L."/>
            <person name="Westerberg I."/>
            <person name="Brannstrom I.O."/>
            <person name="Guillou S."/>
            <person name="Cros-Aarteil S."/>
            <person name="Calhoun S."/>
            <person name="Haridas S."/>
            <person name="Kuo A."/>
            <person name="Mondo S."/>
            <person name="Pangilinan J."/>
            <person name="Riley R."/>
            <person name="Labutti K."/>
            <person name="Andreopoulos B."/>
            <person name="Lipzen A."/>
            <person name="Chen C."/>
            <person name="Yanf M."/>
            <person name="Daum C."/>
            <person name="Ng V."/>
            <person name="Clum A."/>
            <person name="Steindorff A."/>
            <person name="Ohm R."/>
            <person name="Martin F."/>
            <person name="Silar P."/>
            <person name="Natvig D."/>
            <person name="Lalanne C."/>
            <person name="Gautier V."/>
            <person name="Ament-Velasquez S.L."/>
            <person name="Kruys A."/>
            <person name="Hutchinson M.I."/>
            <person name="Powell A.J."/>
            <person name="Barry K."/>
            <person name="Miller A.N."/>
            <person name="Grigoriev I.V."/>
            <person name="Debuchy R."/>
            <person name="Gladieux P."/>
            <person name="Thoren M.H."/>
            <person name="Johannesson H."/>
        </authorList>
    </citation>
    <scope>NUCLEOTIDE SEQUENCE</scope>
    <source>
        <strain evidence="9">8032-3</strain>
    </source>
</reference>
<feature type="region of interest" description="Disordered" evidence="6">
    <location>
        <begin position="324"/>
        <end position="388"/>
    </location>
</feature>
<keyword evidence="3 7" id="KW-1133">Transmembrane helix</keyword>
<evidence type="ECO:0000256" key="4">
    <source>
        <dbReference type="ARBA" id="ARBA00023136"/>
    </source>
</evidence>
<dbReference type="Pfam" id="PF20684">
    <property type="entry name" value="Fung_rhodopsin"/>
    <property type="match status" value="1"/>
</dbReference>
<feature type="transmembrane region" description="Helical" evidence="7">
    <location>
        <begin position="130"/>
        <end position="154"/>
    </location>
</feature>
<feature type="domain" description="Rhodopsin" evidence="8">
    <location>
        <begin position="26"/>
        <end position="271"/>
    </location>
</feature>
<feature type="transmembrane region" description="Helical" evidence="7">
    <location>
        <begin position="45"/>
        <end position="65"/>
    </location>
</feature>
<feature type="transmembrane region" description="Helical" evidence="7">
    <location>
        <begin position="6"/>
        <end position="25"/>
    </location>
</feature>
<dbReference type="InterPro" id="IPR052337">
    <property type="entry name" value="SAT4-like"/>
</dbReference>
<comment type="subcellular location">
    <subcellularLocation>
        <location evidence="1">Membrane</location>
        <topology evidence="1">Multi-pass membrane protein</topology>
    </subcellularLocation>
</comment>
<evidence type="ECO:0000256" key="6">
    <source>
        <dbReference type="SAM" id="MobiDB-lite"/>
    </source>
</evidence>
<feature type="region of interest" description="Disordered" evidence="6">
    <location>
        <begin position="279"/>
        <end position="309"/>
    </location>
</feature>
<dbReference type="GO" id="GO:0016020">
    <property type="term" value="C:membrane"/>
    <property type="evidence" value="ECO:0007669"/>
    <property type="project" value="UniProtKB-SubCell"/>
</dbReference>
<evidence type="ECO:0000256" key="5">
    <source>
        <dbReference type="ARBA" id="ARBA00038359"/>
    </source>
</evidence>
<dbReference type="InterPro" id="IPR049326">
    <property type="entry name" value="Rhodopsin_dom_fungi"/>
</dbReference>
<dbReference type="AlphaFoldDB" id="A0AAJ0C095"/>
<evidence type="ECO:0000256" key="3">
    <source>
        <dbReference type="ARBA" id="ARBA00022989"/>
    </source>
</evidence>
<proteinExistence type="inferred from homology"/>
<gene>
    <name evidence="9" type="ORF">QBC33DRAFT_538560</name>
</gene>
<dbReference type="GeneID" id="85311087"/>
<accession>A0AAJ0C095</accession>
<keyword evidence="4 7" id="KW-0472">Membrane</keyword>
<name>A0AAJ0C095_9PEZI</name>
<feature type="compositionally biased region" description="Basic residues" evidence="6">
    <location>
        <begin position="289"/>
        <end position="301"/>
    </location>
</feature>
<dbReference type="EMBL" id="MU839008">
    <property type="protein sequence ID" value="KAK1767521.1"/>
    <property type="molecule type" value="Genomic_DNA"/>
</dbReference>
<dbReference type="PANTHER" id="PTHR33048">
    <property type="entry name" value="PTH11-LIKE INTEGRAL MEMBRANE PROTEIN (AFU_ORTHOLOGUE AFUA_5G11245)"/>
    <property type="match status" value="1"/>
</dbReference>
<protein>
    <recommendedName>
        <fullName evidence="8">Rhodopsin domain-containing protein</fullName>
    </recommendedName>
</protein>
<evidence type="ECO:0000259" key="8">
    <source>
        <dbReference type="Pfam" id="PF20684"/>
    </source>
</evidence>
<dbReference type="Proteomes" id="UP001244011">
    <property type="component" value="Unassembled WGS sequence"/>
</dbReference>
<dbReference type="PANTHER" id="PTHR33048:SF110">
    <property type="entry name" value="UBID FAMILY DECARBOXYLASE"/>
    <property type="match status" value="1"/>
</dbReference>
<feature type="transmembrane region" description="Helical" evidence="7">
    <location>
        <begin position="245"/>
        <end position="267"/>
    </location>
</feature>
<evidence type="ECO:0000256" key="2">
    <source>
        <dbReference type="ARBA" id="ARBA00022692"/>
    </source>
</evidence>
<comment type="caution">
    <text evidence="9">The sequence shown here is derived from an EMBL/GenBank/DDBJ whole genome shotgun (WGS) entry which is preliminary data.</text>
</comment>
<organism evidence="9 10">
    <name type="scientific">Phialemonium atrogriseum</name>
    <dbReference type="NCBI Taxonomy" id="1093897"/>
    <lineage>
        <taxon>Eukaryota</taxon>
        <taxon>Fungi</taxon>
        <taxon>Dikarya</taxon>
        <taxon>Ascomycota</taxon>
        <taxon>Pezizomycotina</taxon>
        <taxon>Sordariomycetes</taxon>
        <taxon>Sordariomycetidae</taxon>
        <taxon>Cephalothecales</taxon>
        <taxon>Cephalothecaceae</taxon>
        <taxon>Phialemonium</taxon>
    </lineage>
</organism>
<feature type="transmembrane region" description="Helical" evidence="7">
    <location>
        <begin position="211"/>
        <end position="233"/>
    </location>
</feature>
<keyword evidence="10" id="KW-1185">Reference proteome</keyword>
<evidence type="ECO:0000313" key="10">
    <source>
        <dbReference type="Proteomes" id="UP001244011"/>
    </source>
</evidence>
<evidence type="ECO:0000256" key="7">
    <source>
        <dbReference type="SAM" id="Phobius"/>
    </source>
</evidence>
<evidence type="ECO:0000256" key="1">
    <source>
        <dbReference type="ARBA" id="ARBA00004141"/>
    </source>
</evidence>
<dbReference type="RefSeq" id="XP_060283734.1">
    <property type="nucleotide sequence ID" value="XM_060427900.1"/>
</dbReference>
<evidence type="ECO:0000313" key="9">
    <source>
        <dbReference type="EMBL" id="KAK1767521.1"/>
    </source>
</evidence>
<comment type="similarity">
    <text evidence="5">Belongs to the SAT4 family.</text>
</comment>
<feature type="transmembrane region" description="Helical" evidence="7">
    <location>
        <begin position="174"/>
        <end position="199"/>
    </location>
</feature>